<gene>
    <name evidence="2" type="ORF">B7P33_16960</name>
</gene>
<dbReference type="OrthoDB" id="5766000at2"/>
<keyword evidence="3" id="KW-1185">Reference proteome</keyword>
<evidence type="ECO:0000313" key="2">
    <source>
        <dbReference type="EMBL" id="PCE62966.1"/>
    </source>
</evidence>
<evidence type="ECO:0000313" key="3">
    <source>
        <dbReference type="Proteomes" id="UP000219559"/>
    </source>
</evidence>
<feature type="transmembrane region" description="Helical" evidence="1">
    <location>
        <begin position="36"/>
        <end position="55"/>
    </location>
</feature>
<keyword evidence="1" id="KW-0472">Membrane</keyword>
<feature type="transmembrane region" description="Helical" evidence="1">
    <location>
        <begin position="132"/>
        <end position="155"/>
    </location>
</feature>
<name>A0A2A4G4Q6_9FLAO</name>
<feature type="transmembrane region" description="Helical" evidence="1">
    <location>
        <begin position="75"/>
        <end position="96"/>
    </location>
</feature>
<dbReference type="EMBL" id="NBWU01000007">
    <property type="protein sequence ID" value="PCE62966.1"/>
    <property type="molecule type" value="Genomic_DNA"/>
</dbReference>
<accession>A0A2A4G4Q6</accession>
<keyword evidence="1" id="KW-1133">Transmembrane helix</keyword>
<dbReference type="RefSeq" id="WP_097441077.1">
    <property type="nucleotide sequence ID" value="NZ_KZ300477.1"/>
</dbReference>
<keyword evidence="1" id="KW-0812">Transmembrane</keyword>
<dbReference type="Proteomes" id="UP000219559">
    <property type="component" value="Unassembled WGS sequence"/>
</dbReference>
<dbReference type="AlphaFoldDB" id="A0A2A4G4Q6"/>
<sequence length="158" mass="18044">MKNFRTEFKWSLIFSVVMLGWMYLEKTWGWHDEKIAKHALNTLWFGIPALIVYFFALRDKRETDLGGKMEWKQGFVSGIILSVLIAILSPLVQYIIHTYISPDYFDNGIQMALENGKTTKENAEAYFNLNSYMIQAGLGGLCMGMVTGAVVALFVKKQ</sequence>
<dbReference type="Pfam" id="PF13858">
    <property type="entry name" value="DUF4199"/>
    <property type="match status" value="1"/>
</dbReference>
<reference evidence="2 3" key="1">
    <citation type="submission" date="2017-04" db="EMBL/GenBank/DDBJ databases">
        <title>A new member of the family Flavobacteriaceae isolated from ascidians.</title>
        <authorList>
            <person name="Chen L."/>
        </authorList>
    </citation>
    <scope>NUCLEOTIDE SEQUENCE [LARGE SCALE GENOMIC DNA]</scope>
    <source>
        <strain evidence="2 3">HQA918</strain>
    </source>
</reference>
<protein>
    <submittedName>
        <fullName evidence="2">DUF4199 domain-containing protein</fullName>
    </submittedName>
</protein>
<comment type="caution">
    <text evidence="2">The sequence shown here is derived from an EMBL/GenBank/DDBJ whole genome shotgun (WGS) entry which is preliminary data.</text>
</comment>
<dbReference type="InterPro" id="IPR025250">
    <property type="entry name" value="DUF4199"/>
</dbReference>
<organism evidence="2 3">
    <name type="scientific">Sediminicola luteus</name>
    <dbReference type="NCBI Taxonomy" id="319238"/>
    <lineage>
        <taxon>Bacteria</taxon>
        <taxon>Pseudomonadati</taxon>
        <taxon>Bacteroidota</taxon>
        <taxon>Flavobacteriia</taxon>
        <taxon>Flavobacteriales</taxon>
        <taxon>Flavobacteriaceae</taxon>
        <taxon>Sediminicola</taxon>
    </lineage>
</organism>
<evidence type="ECO:0000256" key="1">
    <source>
        <dbReference type="SAM" id="Phobius"/>
    </source>
</evidence>
<feature type="transmembrane region" description="Helical" evidence="1">
    <location>
        <begin position="7"/>
        <end position="24"/>
    </location>
</feature>
<proteinExistence type="predicted"/>